<evidence type="ECO:0000313" key="2">
    <source>
        <dbReference type="EMBL" id="KAF2760885.1"/>
    </source>
</evidence>
<protein>
    <recommendedName>
        <fullName evidence="4">HNH domain-containing protein</fullName>
    </recommendedName>
</protein>
<proteinExistence type="predicted"/>
<feature type="compositionally biased region" description="Basic residues" evidence="1">
    <location>
        <begin position="33"/>
        <end position="45"/>
    </location>
</feature>
<dbReference type="RefSeq" id="XP_033603336.1">
    <property type="nucleotide sequence ID" value="XM_033747981.1"/>
</dbReference>
<gene>
    <name evidence="2" type="ORF">EJ05DRAFT_508122</name>
</gene>
<sequence>MPLNATKVTNFGFFRECLSESVLRYLAPQPEKQKKKKRKERRKSGSKTVSLSALSQASNDTAEDVIKKRTENGSWVDIPRSRNILDGHLSNHDDKSEQDTDAKDVSEAEELSEFIDFLAHGIFSDLPADLRSLTHRSFEASKSLQARYATPLSSDTVNRLVAPLPTLYVETISTFLPSLVASDPTFFEAFLSPVLTSYVEGAIAAPPPPSSTKDTADCCEICLREHMPLTYHHLIPKSVHDKVIKRGWHEARQLNDVAWLCRQCHSFVHRIAGNEELAREWYTVEKLLEREDVQRWARWCGGIRWKKK</sequence>
<evidence type="ECO:0008006" key="4">
    <source>
        <dbReference type="Google" id="ProtNLM"/>
    </source>
</evidence>
<dbReference type="AlphaFoldDB" id="A0A6A6WEC3"/>
<dbReference type="PANTHER" id="PTHR37827">
    <property type="entry name" value="TUDOR DOMAIN-CONTAINING PROTEIN"/>
    <property type="match status" value="1"/>
</dbReference>
<dbReference type="PANTHER" id="PTHR37827:SF1">
    <property type="entry name" value="HNH DOMAIN-CONTAINING PROTEIN"/>
    <property type="match status" value="1"/>
</dbReference>
<dbReference type="OrthoDB" id="4850648at2759"/>
<evidence type="ECO:0000313" key="3">
    <source>
        <dbReference type="Proteomes" id="UP000799437"/>
    </source>
</evidence>
<feature type="compositionally biased region" description="Polar residues" evidence="1">
    <location>
        <begin position="46"/>
        <end position="60"/>
    </location>
</feature>
<evidence type="ECO:0000256" key="1">
    <source>
        <dbReference type="SAM" id="MobiDB-lite"/>
    </source>
</evidence>
<organism evidence="2 3">
    <name type="scientific">Pseudovirgaria hyperparasitica</name>
    <dbReference type="NCBI Taxonomy" id="470096"/>
    <lineage>
        <taxon>Eukaryota</taxon>
        <taxon>Fungi</taxon>
        <taxon>Dikarya</taxon>
        <taxon>Ascomycota</taxon>
        <taxon>Pezizomycotina</taxon>
        <taxon>Dothideomycetes</taxon>
        <taxon>Dothideomycetes incertae sedis</taxon>
        <taxon>Acrospermales</taxon>
        <taxon>Acrospermaceae</taxon>
        <taxon>Pseudovirgaria</taxon>
    </lineage>
</organism>
<keyword evidence="3" id="KW-1185">Reference proteome</keyword>
<dbReference type="Proteomes" id="UP000799437">
    <property type="component" value="Unassembled WGS sequence"/>
</dbReference>
<accession>A0A6A6WEC3</accession>
<dbReference type="EMBL" id="ML996567">
    <property type="protein sequence ID" value="KAF2760885.1"/>
    <property type="molecule type" value="Genomic_DNA"/>
</dbReference>
<name>A0A6A6WEC3_9PEZI</name>
<dbReference type="GeneID" id="54489035"/>
<reference evidence="2" key="1">
    <citation type="journal article" date="2020" name="Stud. Mycol.">
        <title>101 Dothideomycetes genomes: a test case for predicting lifestyles and emergence of pathogens.</title>
        <authorList>
            <person name="Haridas S."/>
            <person name="Albert R."/>
            <person name="Binder M."/>
            <person name="Bloem J."/>
            <person name="Labutti K."/>
            <person name="Salamov A."/>
            <person name="Andreopoulos B."/>
            <person name="Baker S."/>
            <person name="Barry K."/>
            <person name="Bills G."/>
            <person name="Bluhm B."/>
            <person name="Cannon C."/>
            <person name="Castanera R."/>
            <person name="Culley D."/>
            <person name="Daum C."/>
            <person name="Ezra D."/>
            <person name="Gonzalez J."/>
            <person name="Henrissat B."/>
            <person name="Kuo A."/>
            <person name="Liang C."/>
            <person name="Lipzen A."/>
            <person name="Lutzoni F."/>
            <person name="Magnuson J."/>
            <person name="Mondo S."/>
            <person name="Nolan M."/>
            <person name="Ohm R."/>
            <person name="Pangilinan J."/>
            <person name="Park H.-J."/>
            <person name="Ramirez L."/>
            <person name="Alfaro M."/>
            <person name="Sun H."/>
            <person name="Tritt A."/>
            <person name="Yoshinaga Y."/>
            <person name="Zwiers L.-H."/>
            <person name="Turgeon B."/>
            <person name="Goodwin S."/>
            <person name="Spatafora J."/>
            <person name="Crous P."/>
            <person name="Grigoriev I."/>
        </authorList>
    </citation>
    <scope>NUCLEOTIDE SEQUENCE</scope>
    <source>
        <strain evidence="2">CBS 121739</strain>
    </source>
</reference>
<feature type="region of interest" description="Disordered" evidence="1">
    <location>
        <begin position="29"/>
        <end position="63"/>
    </location>
</feature>